<keyword evidence="1 3" id="KW-0732">Signal</keyword>
<dbReference type="SMART" id="SM00062">
    <property type="entry name" value="PBPb"/>
    <property type="match status" value="1"/>
</dbReference>
<feature type="region of interest" description="Disordered" evidence="2">
    <location>
        <begin position="29"/>
        <end position="59"/>
    </location>
</feature>
<dbReference type="PANTHER" id="PTHR35936">
    <property type="entry name" value="MEMBRANE-BOUND LYTIC MUREIN TRANSGLYCOSYLASE F"/>
    <property type="match status" value="1"/>
</dbReference>
<dbReference type="SUPFAM" id="SSF53850">
    <property type="entry name" value="Periplasmic binding protein-like II"/>
    <property type="match status" value="1"/>
</dbReference>
<proteinExistence type="predicted"/>
<evidence type="ECO:0000259" key="4">
    <source>
        <dbReference type="SMART" id="SM00062"/>
    </source>
</evidence>
<dbReference type="Gene3D" id="3.40.190.10">
    <property type="entry name" value="Periplasmic binding protein-like II"/>
    <property type="match status" value="2"/>
</dbReference>
<dbReference type="InterPro" id="IPR001638">
    <property type="entry name" value="Solute-binding_3/MltF_N"/>
</dbReference>
<reference evidence="6" key="1">
    <citation type="submission" date="2023-07" db="EMBL/GenBank/DDBJ databases">
        <title>30 novel species of actinomycetes from the DSMZ collection.</title>
        <authorList>
            <person name="Nouioui I."/>
        </authorList>
    </citation>
    <scope>NUCLEOTIDE SEQUENCE [LARGE SCALE GENOMIC DNA]</scope>
    <source>
        <strain evidence="6">DSM 41886</strain>
    </source>
</reference>
<dbReference type="Proteomes" id="UP001183615">
    <property type="component" value="Unassembled WGS sequence"/>
</dbReference>
<organism evidence="5 6">
    <name type="scientific">Streptomyces johnsoniae</name>
    <dbReference type="NCBI Taxonomy" id="3075532"/>
    <lineage>
        <taxon>Bacteria</taxon>
        <taxon>Bacillati</taxon>
        <taxon>Actinomycetota</taxon>
        <taxon>Actinomycetes</taxon>
        <taxon>Kitasatosporales</taxon>
        <taxon>Streptomycetaceae</taxon>
        <taxon>Streptomyces</taxon>
    </lineage>
</organism>
<accession>A0ABU2S0F8</accession>
<feature type="chain" id="PRO_5047375818" evidence="3">
    <location>
        <begin position="28"/>
        <end position="324"/>
    </location>
</feature>
<evidence type="ECO:0000256" key="3">
    <source>
        <dbReference type="SAM" id="SignalP"/>
    </source>
</evidence>
<evidence type="ECO:0000256" key="2">
    <source>
        <dbReference type="SAM" id="MobiDB-lite"/>
    </source>
</evidence>
<dbReference type="Pfam" id="PF00497">
    <property type="entry name" value="SBP_bac_3"/>
    <property type="match status" value="1"/>
</dbReference>
<evidence type="ECO:0000313" key="5">
    <source>
        <dbReference type="EMBL" id="MDT0441560.1"/>
    </source>
</evidence>
<evidence type="ECO:0000256" key="1">
    <source>
        <dbReference type="ARBA" id="ARBA00022729"/>
    </source>
</evidence>
<dbReference type="PANTHER" id="PTHR35936:SF17">
    <property type="entry name" value="ARGININE-BINDING EXTRACELLULAR PROTEIN ARTP"/>
    <property type="match status" value="1"/>
</dbReference>
<keyword evidence="6" id="KW-1185">Reference proteome</keyword>
<gene>
    <name evidence="5" type="ORF">RM779_02950</name>
</gene>
<name>A0ABU2S0F8_9ACTN</name>
<evidence type="ECO:0000313" key="6">
    <source>
        <dbReference type="Proteomes" id="UP001183615"/>
    </source>
</evidence>
<comment type="caution">
    <text evidence="5">The sequence shown here is derived from an EMBL/GenBank/DDBJ whole genome shotgun (WGS) entry which is preliminary data.</text>
</comment>
<feature type="domain" description="Solute-binding protein family 3/N-terminal" evidence="4">
    <location>
        <begin position="75"/>
        <end position="309"/>
    </location>
</feature>
<dbReference type="RefSeq" id="WP_311615415.1">
    <property type="nucleotide sequence ID" value="NZ_JAVREV010000001.1"/>
</dbReference>
<dbReference type="PROSITE" id="PS51257">
    <property type="entry name" value="PROKAR_LIPOPROTEIN"/>
    <property type="match status" value="1"/>
</dbReference>
<dbReference type="CDD" id="cd01004">
    <property type="entry name" value="PBP2_MidA_like"/>
    <property type="match status" value="1"/>
</dbReference>
<dbReference type="EMBL" id="JAVREV010000001">
    <property type="protein sequence ID" value="MDT0441560.1"/>
    <property type="molecule type" value="Genomic_DNA"/>
</dbReference>
<sequence length="324" mass="33046">MISSSPRRPRLAAVGAFVASGALLLGACGDQTDDAGNEGGDNESAQESSGGGEGKGADTGEAAALLPQEIRDAGEIRVGSDIAYPPIEFYDENEEVSGIDPAIGAALGEVLGVEFAFENGTFDGLILGMNSGRYDIIMSAMTDTRERQEGGTDDAQGGTDFVNYFQAGSAILVPAGNPEGIQGPDDLCGLAVAAQQGTANEAVVEEQAAACDEPIEDIISSVDSESITALQSGRADAVITDYPVALYNAAEAGGGEEYEVVGEQIDAAPYGIAVPKDQPELRDAIQAAVQEIIDDGTYAEILAEWDAEAGAVAEATINAGSSDG</sequence>
<feature type="signal peptide" evidence="3">
    <location>
        <begin position="1"/>
        <end position="27"/>
    </location>
</feature>
<protein>
    <submittedName>
        <fullName evidence="5">ABC transporter substrate-binding protein</fullName>
    </submittedName>
</protein>